<accession>A0A6V7XY57</accession>
<proteinExistence type="predicted"/>
<dbReference type="AlphaFoldDB" id="A0A6V7XY57"/>
<dbReference type="EMBL" id="CAJEWN010002564">
    <property type="protein sequence ID" value="CAD2204292.1"/>
    <property type="molecule type" value="Genomic_DNA"/>
</dbReference>
<organism evidence="1 2">
    <name type="scientific">Meloidogyne enterolobii</name>
    <name type="common">Root-knot nematode worm</name>
    <name type="synonym">Meloidogyne mayaguensis</name>
    <dbReference type="NCBI Taxonomy" id="390850"/>
    <lineage>
        <taxon>Eukaryota</taxon>
        <taxon>Metazoa</taxon>
        <taxon>Ecdysozoa</taxon>
        <taxon>Nematoda</taxon>
        <taxon>Chromadorea</taxon>
        <taxon>Rhabditida</taxon>
        <taxon>Tylenchina</taxon>
        <taxon>Tylenchomorpha</taxon>
        <taxon>Tylenchoidea</taxon>
        <taxon>Meloidogynidae</taxon>
        <taxon>Meloidogyninae</taxon>
        <taxon>Meloidogyne</taxon>
    </lineage>
</organism>
<name>A0A6V7XY57_MELEN</name>
<reference evidence="1 2" key="1">
    <citation type="submission" date="2020-08" db="EMBL/GenBank/DDBJ databases">
        <authorList>
            <person name="Koutsovoulos G."/>
            <person name="Danchin GJ E."/>
        </authorList>
    </citation>
    <scope>NUCLEOTIDE SEQUENCE [LARGE SCALE GENOMIC DNA]</scope>
</reference>
<protein>
    <submittedName>
        <fullName evidence="1">Uncharacterized protein</fullName>
    </submittedName>
</protein>
<comment type="caution">
    <text evidence="1">The sequence shown here is derived from an EMBL/GenBank/DDBJ whole genome shotgun (WGS) entry which is preliminary data.</text>
</comment>
<evidence type="ECO:0000313" key="1">
    <source>
        <dbReference type="EMBL" id="CAD2204292.1"/>
    </source>
</evidence>
<gene>
    <name evidence="1" type="ORF">MENT_LOCUS58024</name>
</gene>
<sequence>MIERTERCGQKVESARREIFKKARLPCTIYATDEIPSFALRKNASILLMKKSKLSNWSQYLFSDDEKW</sequence>
<dbReference type="Proteomes" id="UP000580250">
    <property type="component" value="Unassembled WGS sequence"/>
</dbReference>
<evidence type="ECO:0000313" key="2">
    <source>
        <dbReference type="Proteomes" id="UP000580250"/>
    </source>
</evidence>
<dbReference type="OrthoDB" id="341421at2759"/>